<evidence type="ECO:0000313" key="6">
    <source>
        <dbReference type="EMBL" id="GEC19042.1"/>
    </source>
</evidence>
<evidence type="ECO:0000256" key="4">
    <source>
        <dbReference type="ARBA" id="ARBA00022840"/>
    </source>
</evidence>
<dbReference type="GO" id="GO:0004357">
    <property type="term" value="F:glutamate-cysteine ligase activity"/>
    <property type="evidence" value="ECO:0007669"/>
    <property type="project" value="UniProtKB-EC"/>
</dbReference>
<accession>A0A4Y3WJB2</accession>
<name>A0A4Y3WJB2_9PSEU</name>
<evidence type="ECO:0000313" key="7">
    <source>
        <dbReference type="Proteomes" id="UP000320338"/>
    </source>
</evidence>
<keyword evidence="7" id="KW-1185">Reference proteome</keyword>
<keyword evidence="4" id="KW-0067">ATP-binding</keyword>
<dbReference type="InterPro" id="IPR035434">
    <property type="entry name" value="GCL_bact_plant"/>
</dbReference>
<dbReference type="AlphaFoldDB" id="A0A4Y3WJB2"/>
<comment type="caution">
    <text evidence="6">The sequence shown here is derived from an EMBL/GenBank/DDBJ whole genome shotgun (WGS) entry which is preliminary data.</text>
</comment>
<dbReference type="EC" id="6.3.2.2" evidence="1"/>
<evidence type="ECO:0000256" key="5">
    <source>
        <dbReference type="ARBA" id="ARBA00048819"/>
    </source>
</evidence>
<keyword evidence="2" id="KW-0436">Ligase</keyword>
<dbReference type="InterPro" id="IPR006336">
    <property type="entry name" value="GCS2"/>
</dbReference>
<evidence type="ECO:0000256" key="2">
    <source>
        <dbReference type="ARBA" id="ARBA00022598"/>
    </source>
</evidence>
<dbReference type="GO" id="GO:0005524">
    <property type="term" value="F:ATP binding"/>
    <property type="evidence" value="ECO:0007669"/>
    <property type="project" value="UniProtKB-KW"/>
</dbReference>
<organism evidence="6 7">
    <name type="scientific">Pseudonocardia hydrocarbonoxydans</name>
    <dbReference type="NCBI Taxonomy" id="76726"/>
    <lineage>
        <taxon>Bacteria</taxon>
        <taxon>Bacillati</taxon>
        <taxon>Actinomycetota</taxon>
        <taxon>Actinomycetes</taxon>
        <taxon>Pseudonocardiales</taxon>
        <taxon>Pseudonocardiaceae</taxon>
        <taxon>Pseudonocardia</taxon>
    </lineage>
</organism>
<dbReference type="PANTHER" id="PTHR34378:SF1">
    <property type="entry name" value="GLUTAMATE--CYSTEINE LIGASE, CHLOROPLASTIC"/>
    <property type="match status" value="1"/>
</dbReference>
<dbReference type="Pfam" id="PF04107">
    <property type="entry name" value="GCS2"/>
    <property type="match status" value="1"/>
</dbReference>
<dbReference type="Proteomes" id="UP000320338">
    <property type="component" value="Unassembled WGS sequence"/>
</dbReference>
<evidence type="ECO:0000256" key="1">
    <source>
        <dbReference type="ARBA" id="ARBA00012220"/>
    </source>
</evidence>
<comment type="catalytic activity">
    <reaction evidence="5">
        <text>L-cysteine + L-glutamate + ATP = gamma-L-glutamyl-L-cysteine + ADP + phosphate + H(+)</text>
        <dbReference type="Rhea" id="RHEA:13285"/>
        <dbReference type="ChEBI" id="CHEBI:15378"/>
        <dbReference type="ChEBI" id="CHEBI:29985"/>
        <dbReference type="ChEBI" id="CHEBI:30616"/>
        <dbReference type="ChEBI" id="CHEBI:35235"/>
        <dbReference type="ChEBI" id="CHEBI:43474"/>
        <dbReference type="ChEBI" id="CHEBI:58173"/>
        <dbReference type="ChEBI" id="CHEBI:456216"/>
        <dbReference type="EC" id="6.3.2.2"/>
    </reaction>
</comment>
<dbReference type="SUPFAM" id="SSF55931">
    <property type="entry name" value="Glutamine synthetase/guanido kinase"/>
    <property type="match status" value="1"/>
</dbReference>
<dbReference type="PANTHER" id="PTHR34378">
    <property type="entry name" value="GLUTAMATE--CYSTEINE LIGASE, CHLOROPLASTIC"/>
    <property type="match status" value="1"/>
</dbReference>
<dbReference type="GO" id="GO:0006750">
    <property type="term" value="P:glutathione biosynthetic process"/>
    <property type="evidence" value="ECO:0007669"/>
    <property type="project" value="InterPro"/>
</dbReference>
<sequence length="364" mass="38781">MEPLGVRDPYRTSVPVLMSGTATRASVRAWNWRARCAARSPPRPGRTGPDRVGVEIELVPLADGGRPAPARLAPVLDARFAAVARPTFEPGGQLELSPAPQPLPAVIDTVLGLLRRVRERAARVGVELIAAGTDPHHDCTQVPLHRPTARYLALQRALDGHGPDGRRMMRLTASLQVCVDLRPGRAGREQWLVANLAGPHLAAAFANSPTLDGRPAGVDGARTGIWTRVDPRRCAYDGRHLDAADPVGAYLAFAAAAPRLPLPGLDARGHLSTLFPPVRPRGGYLEVRYLDAQPDGRIAAAVHTVHTLLTHPRARREALDLLLPGMGDLPAAWRAAADGWTPHAADLLAIAACAQAALGEVPAR</sequence>
<dbReference type="InterPro" id="IPR014746">
    <property type="entry name" value="Gln_synth/guanido_kin_cat_dom"/>
</dbReference>
<reference evidence="6 7" key="1">
    <citation type="submission" date="2019-06" db="EMBL/GenBank/DDBJ databases">
        <title>Whole genome shotgun sequence of Pseudonocardia hydrocarbonoxydans NBRC 14498.</title>
        <authorList>
            <person name="Hosoyama A."/>
            <person name="Uohara A."/>
            <person name="Ohji S."/>
            <person name="Ichikawa N."/>
        </authorList>
    </citation>
    <scope>NUCLEOTIDE SEQUENCE [LARGE SCALE GENOMIC DNA]</scope>
    <source>
        <strain evidence="6 7">NBRC 14498</strain>
    </source>
</reference>
<proteinExistence type="predicted"/>
<keyword evidence="3" id="KW-0547">Nucleotide-binding</keyword>
<dbReference type="EMBL" id="BJNG01000012">
    <property type="protein sequence ID" value="GEC19042.1"/>
    <property type="molecule type" value="Genomic_DNA"/>
</dbReference>
<evidence type="ECO:0000256" key="3">
    <source>
        <dbReference type="ARBA" id="ARBA00022741"/>
    </source>
</evidence>
<gene>
    <name evidence="6" type="ORF">PHY01_13250</name>
</gene>
<dbReference type="Gene3D" id="3.30.590.20">
    <property type="match status" value="1"/>
</dbReference>
<protein>
    <recommendedName>
        <fullName evidence="1">glutamate--cysteine ligase</fullName>
        <ecNumber evidence="1">6.3.2.2</ecNumber>
    </recommendedName>
</protein>